<evidence type="ECO:0000256" key="6">
    <source>
        <dbReference type="ARBA" id="ARBA00022833"/>
    </source>
</evidence>
<dbReference type="CDD" id="cd05390">
    <property type="entry name" value="HypB"/>
    <property type="match status" value="1"/>
</dbReference>
<dbReference type="GO" id="GO:0003924">
    <property type="term" value="F:GTPase activity"/>
    <property type="evidence" value="ECO:0007669"/>
    <property type="project" value="InterPro"/>
</dbReference>
<keyword evidence="5" id="KW-0378">Hydrolase</keyword>
<dbReference type="InterPro" id="IPR004392">
    <property type="entry name" value="Hyd_mat_HypB"/>
</dbReference>
<sequence length="224" mass="24742">MDIPVMQDILGRNDMVASENKALFDKNGVLAINLLGSPGSGKTTLLEKTIANLKSDLRLAVIEGDLFTDKDADRIAQHNVPVIQINTNGGCHLDAPMVKEVLDDLDLANLDVVIIENVGNLVCPAEFIVGEDMKVTVLSITEGDDKPLKYPIIFKESQAAILNKVDILPFTNFDMESAKHDLKCIHPQLEIMETAASNGQGIDKWCDFIRSEFKKKQERLNRGK</sequence>
<evidence type="ECO:0000313" key="10">
    <source>
        <dbReference type="Proteomes" id="UP000215383"/>
    </source>
</evidence>
<dbReference type="NCBIfam" id="TIGR00073">
    <property type="entry name" value="hypB"/>
    <property type="match status" value="1"/>
</dbReference>
<dbReference type="GO" id="GO:0005525">
    <property type="term" value="F:GTP binding"/>
    <property type="evidence" value="ECO:0007669"/>
    <property type="project" value="UniProtKB-KW"/>
</dbReference>
<dbReference type="InterPro" id="IPR027417">
    <property type="entry name" value="P-loop_NTPase"/>
</dbReference>
<dbReference type="Proteomes" id="UP000215383">
    <property type="component" value="Chromosome 1"/>
</dbReference>
<evidence type="ECO:0000256" key="4">
    <source>
        <dbReference type="ARBA" id="ARBA00022741"/>
    </source>
</evidence>
<dbReference type="PANTHER" id="PTHR30134">
    <property type="entry name" value="HYDROGENASE PROTEIN ASSEMBLY PROTEIN, NICKEL CHAPERONE"/>
    <property type="match status" value="1"/>
</dbReference>
<accession>A0A239U450</accession>
<evidence type="ECO:0000256" key="2">
    <source>
        <dbReference type="ARBA" id="ARBA00022596"/>
    </source>
</evidence>
<name>A0A239U450_9FIRM</name>
<keyword evidence="2" id="KW-0533">Nickel</keyword>
<comment type="similarity">
    <text evidence="1">Belongs to the SIMIBI class G3E GTPase family. HypB/HupM subfamily.</text>
</comment>
<dbReference type="AlphaFoldDB" id="A0A239U450"/>
<evidence type="ECO:0000256" key="3">
    <source>
        <dbReference type="ARBA" id="ARBA00022723"/>
    </source>
</evidence>
<feature type="domain" description="CobW/HypB/UreG nucleotide-binding" evidence="8">
    <location>
        <begin position="32"/>
        <end position="192"/>
    </location>
</feature>
<evidence type="ECO:0000256" key="5">
    <source>
        <dbReference type="ARBA" id="ARBA00022801"/>
    </source>
</evidence>
<evidence type="ECO:0000259" key="8">
    <source>
        <dbReference type="Pfam" id="PF02492"/>
    </source>
</evidence>
<dbReference type="InterPro" id="IPR003495">
    <property type="entry name" value="CobW/HypB/UreG_nucleotide-bd"/>
</dbReference>
<dbReference type="EMBL" id="LT906446">
    <property type="protein sequence ID" value="SNV03743.1"/>
    <property type="molecule type" value="Genomic_DNA"/>
</dbReference>
<keyword evidence="10" id="KW-1185">Reference proteome</keyword>
<gene>
    <name evidence="9" type="primary">hypB</name>
    <name evidence="9" type="ORF">SAMEA4364220_01854</name>
</gene>
<dbReference type="Pfam" id="PF02492">
    <property type="entry name" value="cobW"/>
    <property type="match status" value="1"/>
</dbReference>
<keyword evidence="7" id="KW-0342">GTP-binding</keyword>
<dbReference type="GO" id="GO:0016151">
    <property type="term" value="F:nickel cation binding"/>
    <property type="evidence" value="ECO:0007669"/>
    <property type="project" value="InterPro"/>
</dbReference>
<dbReference type="PANTHER" id="PTHR30134:SF2">
    <property type="entry name" value="HYDROGENASE MATURATION FACTOR HYPB"/>
    <property type="match status" value="1"/>
</dbReference>
<organism evidence="9 10">
    <name type="scientific">Megamonas hypermegale</name>
    <dbReference type="NCBI Taxonomy" id="158847"/>
    <lineage>
        <taxon>Bacteria</taxon>
        <taxon>Bacillati</taxon>
        <taxon>Bacillota</taxon>
        <taxon>Negativicutes</taxon>
        <taxon>Selenomonadales</taxon>
        <taxon>Selenomonadaceae</taxon>
        <taxon>Megamonas</taxon>
    </lineage>
</organism>
<keyword evidence="3" id="KW-0479">Metal-binding</keyword>
<dbReference type="GeneID" id="78507842"/>
<evidence type="ECO:0000256" key="1">
    <source>
        <dbReference type="ARBA" id="ARBA00006211"/>
    </source>
</evidence>
<dbReference type="GO" id="GO:0008270">
    <property type="term" value="F:zinc ion binding"/>
    <property type="evidence" value="ECO:0007669"/>
    <property type="project" value="TreeGrafter"/>
</dbReference>
<dbReference type="OrthoDB" id="9802035at2"/>
<evidence type="ECO:0000256" key="7">
    <source>
        <dbReference type="ARBA" id="ARBA00023134"/>
    </source>
</evidence>
<dbReference type="RefSeq" id="WP_027889012.1">
    <property type="nucleotide sequence ID" value="NZ_CASFMS010000038.1"/>
</dbReference>
<evidence type="ECO:0000313" key="9">
    <source>
        <dbReference type="EMBL" id="SNV03743.1"/>
    </source>
</evidence>
<dbReference type="PIRSF" id="PIRSF005624">
    <property type="entry name" value="Ni-bind_GTPase"/>
    <property type="match status" value="1"/>
</dbReference>
<dbReference type="eggNOG" id="COG0378">
    <property type="taxonomic scope" value="Bacteria"/>
</dbReference>
<dbReference type="GO" id="GO:0051604">
    <property type="term" value="P:protein maturation"/>
    <property type="evidence" value="ECO:0007669"/>
    <property type="project" value="InterPro"/>
</dbReference>
<dbReference type="SUPFAM" id="SSF52540">
    <property type="entry name" value="P-loop containing nucleoside triphosphate hydrolases"/>
    <property type="match status" value="1"/>
</dbReference>
<protein>
    <submittedName>
        <fullName evidence="9">Hydrogenase isoenzymes nickel incorporation protein hypB</fullName>
    </submittedName>
</protein>
<keyword evidence="4" id="KW-0547">Nucleotide-binding</keyword>
<proteinExistence type="inferred from homology"/>
<reference evidence="9 10" key="1">
    <citation type="submission" date="2017-06" db="EMBL/GenBank/DDBJ databases">
        <authorList>
            <consortium name="Pathogen Informatics"/>
        </authorList>
    </citation>
    <scope>NUCLEOTIDE SEQUENCE [LARGE SCALE GENOMIC DNA]</scope>
    <source>
        <strain evidence="9 10">NCTC10570</strain>
    </source>
</reference>
<keyword evidence="6" id="KW-0862">Zinc</keyword>
<dbReference type="Gene3D" id="3.40.50.300">
    <property type="entry name" value="P-loop containing nucleotide triphosphate hydrolases"/>
    <property type="match status" value="1"/>
</dbReference>